<protein>
    <submittedName>
        <fullName evidence="6">Swi SNF matrix associated, actin dependent regulator of chromatin</fullName>
    </submittedName>
</protein>
<accession>A0AAD5S5H9</accession>
<evidence type="ECO:0000256" key="2">
    <source>
        <dbReference type="ARBA" id="ARBA00022801"/>
    </source>
</evidence>
<dbReference type="Proteomes" id="UP001212841">
    <property type="component" value="Unassembled WGS sequence"/>
</dbReference>
<evidence type="ECO:0000259" key="5">
    <source>
        <dbReference type="PROSITE" id="PS51194"/>
    </source>
</evidence>
<dbReference type="Gene3D" id="3.40.50.10810">
    <property type="entry name" value="Tandem AAA-ATPase domain"/>
    <property type="match status" value="1"/>
</dbReference>
<dbReference type="GO" id="GO:0016787">
    <property type="term" value="F:hydrolase activity"/>
    <property type="evidence" value="ECO:0007669"/>
    <property type="project" value="UniProtKB-KW"/>
</dbReference>
<dbReference type="GO" id="GO:0005524">
    <property type="term" value="F:ATP binding"/>
    <property type="evidence" value="ECO:0007669"/>
    <property type="project" value="InterPro"/>
</dbReference>
<dbReference type="PROSITE" id="PS51192">
    <property type="entry name" value="HELICASE_ATP_BIND_1"/>
    <property type="match status" value="1"/>
</dbReference>
<dbReference type="InterPro" id="IPR001650">
    <property type="entry name" value="Helicase_C-like"/>
</dbReference>
<reference evidence="6" key="1">
    <citation type="submission" date="2020-05" db="EMBL/GenBank/DDBJ databases">
        <title>Phylogenomic resolution of chytrid fungi.</title>
        <authorList>
            <person name="Stajich J.E."/>
            <person name="Amses K."/>
            <person name="Simmons R."/>
            <person name="Seto K."/>
            <person name="Myers J."/>
            <person name="Bonds A."/>
            <person name="Quandt C.A."/>
            <person name="Barry K."/>
            <person name="Liu P."/>
            <person name="Grigoriev I."/>
            <person name="Longcore J.E."/>
            <person name="James T.Y."/>
        </authorList>
    </citation>
    <scope>NUCLEOTIDE SEQUENCE</scope>
    <source>
        <strain evidence="6">JEL0318</strain>
    </source>
</reference>
<dbReference type="EMBL" id="JADGJD010001099">
    <property type="protein sequence ID" value="KAJ3046750.1"/>
    <property type="molecule type" value="Genomic_DNA"/>
</dbReference>
<keyword evidence="3" id="KW-0067">ATP-binding</keyword>
<dbReference type="InterPro" id="IPR000330">
    <property type="entry name" value="SNF2_N"/>
</dbReference>
<dbReference type="SMART" id="SM00490">
    <property type="entry name" value="HELICc"/>
    <property type="match status" value="1"/>
</dbReference>
<evidence type="ECO:0000259" key="4">
    <source>
        <dbReference type="PROSITE" id="PS51192"/>
    </source>
</evidence>
<evidence type="ECO:0000313" key="6">
    <source>
        <dbReference type="EMBL" id="KAJ3046750.1"/>
    </source>
</evidence>
<dbReference type="InterPro" id="IPR027417">
    <property type="entry name" value="P-loop_NTPase"/>
</dbReference>
<feature type="domain" description="Helicase ATP-binding" evidence="4">
    <location>
        <begin position="113"/>
        <end position="271"/>
    </location>
</feature>
<feature type="domain" description="Helicase C-terminal" evidence="5">
    <location>
        <begin position="393"/>
        <end position="516"/>
    </location>
</feature>
<organism evidence="6 7">
    <name type="scientific">Rhizophlyctis rosea</name>
    <dbReference type="NCBI Taxonomy" id="64517"/>
    <lineage>
        <taxon>Eukaryota</taxon>
        <taxon>Fungi</taxon>
        <taxon>Fungi incertae sedis</taxon>
        <taxon>Chytridiomycota</taxon>
        <taxon>Chytridiomycota incertae sedis</taxon>
        <taxon>Chytridiomycetes</taxon>
        <taxon>Rhizophlyctidales</taxon>
        <taxon>Rhizophlyctidaceae</taxon>
        <taxon>Rhizophlyctis</taxon>
    </lineage>
</organism>
<dbReference type="Pfam" id="PF00271">
    <property type="entry name" value="Helicase_C"/>
    <property type="match status" value="1"/>
</dbReference>
<comment type="caution">
    <text evidence="6">The sequence shown here is derived from an EMBL/GenBank/DDBJ whole genome shotgun (WGS) entry which is preliminary data.</text>
</comment>
<gene>
    <name evidence="6" type="primary">ZRANB3</name>
    <name evidence="6" type="ORF">HK097_000543</name>
</gene>
<dbReference type="AlphaFoldDB" id="A0AAD5S5H9"/>
<evidence type="ECO:0000256" key="3">
    <source>
        <dbReference type="ARBA" id="ARBA00022840"/>
    </source>
</evidence>
<sequence length="516" mass="58866">MVEQRRDLYITIFQKAVKQRELTIFSIWITDRHPDDDKVWLFNAGSYDMLLSTLRKGNVTVNEIPAFVLSVLKKKGEGEEAKVERVLKDLEERLGGEEGMWGSLMEFQKVGVAKAVAREGRVLIGDEMGLGKTLQALAVCAWYRTEWPVLVICPSSLRLTWQAEIQKWLSVESDAIQVIFSGKDEVDQNAEFVIISYDLATKDQLAEQLSERKFKIVVADESHYLKSRDAKRTKTILPMLKNAKQALLLSGTPALSRPMELYTQLSALFKKFVSMQAFGTRYCDAKHGRYGWDYSGNSNTRELNWYLTKTVLIRRLKKDVLTELPEKRRQCIYVEIPAKAKKAMQKLKEKTNVLDAKIQRSKDNVEKFTEAQWEKRLHLVDMYGETGRAKIAPVVEYIGELYEDTGKKFIVFAHHMDVLDGISEYLDEKVKAKYIRIDGNTSQQIRHSLCEQFQGDAETRVAVLGITAAGVGLTLNAADLVIFAELFWNPAQLLQGEDRAHRIGREGNVDVKYILA</sequence>
<dbReference type="Pfam" id="PF00176">
    <property type="entry name" value="SNF2-rel_dom"/>
    <property type="match status" value="1"/>
</dbReference>
<evidence type="ECO:0000256" key="1">
    <source>
        <dbReference type="ARBA" id="ARBA00022741"/>
    </source>
</evidence>
<dbReference type="SMART" id="SM00487">
    <property type="entry name" value="DEXDc"/>
    <property type="match status" value="1"/>
</dbReference>
<dbReference type="InterPro" id="IPR038718">
    <property type="entry name" value="SNF2-like_sf"/>
</dbReference>
<keyword evidence="2" id="KW-0378">Hydrolase</keyword>
<dbReference type="GO" id="GO:0043596">
    <property type="term" value="C:nuclear replication fork"/>
    <property type="evidence" value="ECO:0007669"/>
    <property type="project" value="TreeGrafter"/>
</dbReference>
<dbReference type="InterPro" id="IPR049730">
    <property type="entry name" value="SNF2/RAD54-like_C"/>
</dbReference>
<dbReference type="GO" id="GO:0031297">
    <property type="term" value="P:replication fork processing"/>
    <property type="evidence" value="ECO:0007669"/>
    <property type="project" value="TreeGrafter"/>
</dbReference>
<dbReference type="PANTHER" id="PTHR45766">
    <property type="entry name" value="DNA ANNEALING HELICASE AND ENDONUCLEASE ZRANB3 FAMILY MEMBER"/>
    <property type="match status" value="1"/>
</dbReference>
<dbReference type="GO" id="GO:0006281">
    <property type="term" value="P:DNA repair"/>
    <property type="evidence" value="ECO:0007669"/>
    <property type="project" value="TreeGrafter"/>
</dbReference>
<dbReference type="PROSITE" id="PS51194">
    <property type="entry name" value="HELICASE_CTER"/>
    <property type="match status" value="1"/>
</dbReference>
<dbReference type="SUPFAM" id="SSF52540">
    <property type="entry name" value="P-loop containing nucleoside triphosphate hydrolases"/>
    <property type="match status" value="2"/>
</dbReference>
<keyword evidence="7" id="KW-1185">Reference proteome</keyword>
<proteinExistence type="predicted"/>
<feature type="non-terminal residue" evidence="6">
    <location>
        <position position="516"/>
    </location>
</feature>
<dbReference type="CDD" id="cd18010">
    <property type="entry name" value="DEXHc_HARP_SMARCAL1"/>
    <property type="match status" value="1"/>
</dbReference>
<dbReference type="CDD" id="cd18793">
    <property type="entry name" value="SF2_C_SNF"/>
    <property type="match status" value="1"/>
</dbReference>
<name>A0AAD5S5H9_9FUNG</name>
<evidence type="ECO:0000313" key="7">
    <source>
        <dbReference type="Proteomes" id="UP001212841"/>
    </source>
</evidence>
<keyword evidence="1" id="KW-0547">Nucleotide-binding</keyword>
<dbReference type="PANTHER" id="PTHR45766:SF6">
    <property type="entry name" value="SWI_SNF-RELATED MATRIX-ASSOCIATED ACTIN-DEPENDENT REGULATOR OF CHROMATIN SUBFAMILY A-LIKE PROTEIN 1"/>
    <property type="match status" value="1"/>
</dbReference>
<dbReference type="InterPro" id="IPR014001">
    <property type="entry name" value="Helicase_ATP-bd"/>
</dbReference>
<dbReference type="Gene3D" id="3.40.50.300">
    <property type="entry name" value="P-loop containing nucleotide triphosphate hydrolases"/>
    <property type="match status" value="1"/>
</dbReference>